<gene>
    <name evidence="7" type="ORF">B8W87_00950</name>
    <name evidence="8" type="ORF">CRM92_06270</name>
    <name evidence="6" type="ORF">HXO56_09210</name>
</gene>
<accession>A0A5F0M9B2</accession>
<reference evidence="6" key="3">
    <citation type="submission" date="2020-04" db="EMBL/GenBank/DDBJ databases">
        <title>Deep metagenomics examines the oral microbiome during advanced dental caries in children, revealing novel taxa and co-occurrences with host molecules.</title>
        <authorList>
            <person name="Baker J.L."/>
            <person name="Morton J.T."/>
            <person name="Dinis M."/>
            <person name="Alvarez R."/>
            <person name="Tran N.C."/>
            <person name="Knight R."/>
            <person name="Edlund A."/>
        </authorList>
    </citation>
    <scope>NUCLEOTIDE SEQUENCE</scope>
    <source>
        <strain evidence="6">JCVI_47_bin.4</strain>
    </source>
</reference>
<dbReference type="GO" id="GO:0006488">
    <property type="term" value="P:dolichol-linked oligosaccharide biosynthetic process"/>
    <property type="evidence" value="ECO:0007669"/>
    <property type="project" value="InterPro"/>
</dbReference>
<dbReference type="EMBL" id="NCWU01000001">
    <property type="protein sequence ID" value="PAK86929.1"/>
    <property type="molecule type" value="Genomic_DNA"/>
</dbReference>
<evidence type="ECO:0000313" key="10">
    <source>
        <dbReference type="Proteomes" id="UP000219947"/>
    </source>
</evidence>
<evidence type="ECO:0000313" key="7">
    <source>
        <dbReference type="EMBL" id="PAK86929.1"/>
    </source>
</evidence>
<evidence type="ECO:0000256" key="1">
    <source>
        <dbReference type="ARBA" id="ARBA00004389"/>
    </source>
</evidence>
<evidence type="ECO:0000256" key="3">
    <source>
        <dbReference type="ARBA" id="ARBA00022824"/>
    </source>
</evidence>
<keyword evidence="4" id="KW-1133">Transmembrane helix</keyword>
<dbReference type="PANTHER" id="PTHR12154:SF4">
    <property type="entry name" value="UDP-N-ACETYLGLUCOSAMINE TRANSFERASE SUBUNIT ALG14 HOMOLOG"/>
    <property type="match status" value="1"/>
</dbReference>
<dbReference type="GO" id="GO:0004577">
    <property type="term" value="F:N-acetylglucosaminyldiphosphodolichol N-acetylglucosaminyltransferase activity"/>
    <property type="evidence" value="ECO:0007669"/>
    <property type="project" value="TreeGrafter"/>
</dbReference>
<dbReference type="Proteomes" id="UP000219947">
    <property type="component" value="Unassembled WGS sequence"/>
</dbReference>
<evidence type="ECO:0000256" key="2">
    <source>
        <dbReference type="ARBA" id="ARBA00022692"/>
    </source>
</evidence>
<evidence type="ECO:0000256" key="4">
    <source>
        <dbReference type="ARBA" id="ARBA00022989"/>
    </source>
</evidence>
<dbReference type="SUPFAM" id="SSF53756">
    <property type="entry name" value="UDP-Glycosyltransferase/glycogen phosphorylase"/>
    <property type="match status" value="1"/>
</dbReference>
<dbReference type="InterPro" id="IPR013969">
    <property type="entry name" value="Oligosacch_biosynth_Alg14"/>
</dbReference>
<dbReference type="PANTHER" id="PTHR12154">
    <property type="entry name" value="GLYCOSYL TRANSFERASE-RELATED"/>
    <property type="match status" value="1"/>
</dbReference>
<dbReference type="Proteomes" id="UP000769484">
    <property type="component" value="Unassembled WGS sequence"/>
</dbReference>
<comment type="caution">
    <text evidence="8">The sequence shown here is derived from an EMBL/GenBank/DDBJ whole genome shotgun (WGS) entry which is preliminary data.</text>
</comment>
<keyword evidence="3" id="KW-0256">Endoplasmic reticulum</keyword>
<accession>A0A269YNE5</accession>
<keyword evidence="10" id="KW-1185">Reference proteome</keyword>
<dbReference type="Gene3D" id="3.40.50.2000">
    <property type="entry name" value="Glycogen Phosphorylase B"/>
    <property type="match status" value="1"/>
</dbReference>
<dbReference type="RefSeq" id="WP_048753458.1">
    <property type="nucleotide sequence ID" value="NZ_CAKARO010000004.1"/>
</dbReference>
<dbReference type="EMBL" id="JABZXJ010000041">
    <property type="protein sequence ID" value="MBF1650245.1"/>
    <property type="molecule type" value="Genomic_DNA"/>
</dbReference>
<dbReference type="AlphaFoldDB" id="A0A269YNE5"/>
<evidence type="ECO:0000313" key="9">
    <source>
        <dbReference type="Proteomes" id="UP000216195"/>
    </source>
</evidence>
<proteinExistence type="predicted"/>
<dbReference type="EMBL" id="PDEV01000002">
    <property type="protein sequence ID" value="PEN16282.1"/>
    <property type="molecule type" value="Genomic_DNA"/>
</dbReference>
<keyword evidence="2" id="KW-0812">Transmembrane</keyword>
<evidence type="ECO:0000313" key="8">
    <source>
        <dbReference type="EMBL" id="PEN16282.1"/>
    </source>
</evidence>
<name>A0A269YNE5_9MICC</name>
<keyword evidence="5" id="KW-0472">Membrane</keyword>
<keyword evidence="8" id="KW-0808">Transferase</keyword>
<organism evidence="8 10">
    <name type="scientific">Rothia dentocariosa</name>
    <dbReference type="NCBI Taxonomy" id="2047"/>
    <lineage>
        <taxon>Bacteria</taxon>
        <taxon>Bacillati</taxon>
        <taxon>Actinomycetota</taxon>
        <taxon>Actinomycetes</taxon>
        <taxon>Micrococcales</taxon>
        <taxon>Micrococcaceae</taxon>
        <taxon>Rothia</taxon>
    </lineage>
</organism>
<comment type="subcellular location">
    <subcellularLocation>
        <location evidence="1">Endoplasmic reticulum membrane</location>
        <topology evidence="1">Single-pass membrane protein</topology>
    </subcellularLocation>
</comment>
<evidence type="ECO:0000256" key="5">
    <source>
        <dbReference type="ARBA" id="ARBA00023136"/>
    </source>
</evidence>
<dbReference type="Pfam" id="PF08660">
    <property type="entry name" value="Alg14"/>
    <property type="match status" value="1"/>
</dbReference>
<reference evidence="7 9" key="1">
    <citation type="submission" date="2017-04" db="EMBL/GenBank/DDBJ databases">
        <title>Kefir bacterial isolates.</title>
        <authorList>
            <person name="Kim Y."/>
            <person name="Blasche S."/>
            <person name="Patil K.R."/>
        </authorList>
    </citation>
    <scope>NUCLEOTIDE SEQUENCE [LARGE SCALE GENOMIC DNA]</scope>
    <source>
        <strain evidence="7 9">OG2-1</strain>
    </source>
</reference>
<reference evidence="8" key="2">
    <citation type="submission" date="2017-10" db="EMBL/GenBank/DDBJ databases">
        <title>Kefir isolates.</title>
        <authorList>
            <person name="Kim Y."/>
            <person name="Blasche S."/>
        </authorList>
    </citation>
    <scope>NUCLEOTIDE SEQUENCE [LARGE SCALE GENOMIC DNA]</scope>
    <source>
        <strain evidence="8">OG2-2</strain>
    </source>
</reference>
<protein>
    <submittedName>
        <fullName evidence="8">UDP-N-acetylglucosamine--LPS N-acetylglucosamine transferase</fullName>
    </submittedName>
</protein>
<evidence type="ECO:0000313" key="6">
    <source>
        <dbReference type="EMBL" id="MBF1650245.1"/>
    </source>
</evidence>
<dbReference type="NCBIfam" id="NF041549">
    <property type="entry name" value="PssD"/>
    <property type="match status" value="1"/>
</dbReference>
<sequence>MTNSSDKSAKLLLVSSSGGHLKHLTETASAWENYERVWVSFKQPDVQAALENERVHWAYYPTTRNIKNAIRNFFLALKVIPQEKPQAVVSAGAGVAVPFFVAAKLFRVKTMYIECYDRPTLPTMTGKMLYILADSFNVQNEEQQKNFPDSTILHPIF</sequence>
<dbReference type="Proteomes" id="UP000216195">
    <property type="component" value="Unassembled WGS sequence"/>
</dbReference>